<evidence type="ECO:0000256" key="1">
    <source>
        <dbReference type="ARBA" id="ARBA00022777"/>
    </source>
</evidence>
<dbReference type="GO" id="GO:0000155">
    <property type="term" value="F:phosphorelay sensor kinase activity"/>
    <property type="evidence" value="ECO:0007669"/>
    <property type="project" value="InterPro"/>
</dbReference>
<evidence type="ECO:0000256" key="2">
    <source>
        <dbReference type="ARBA" id="ARBA00023012"/>
    </source>
</evidence>
<dbReference type="PROSITE" id="PS50109">
    <property type="entry name" value="HIS_KIN"/>
    <property type="match status" value="1"/>
</dbReference>
<evidence type="ECO:0000313" key="3">
    <source>
        <dbReference type="EMBL" id="BCJ94191.1"/>
    </source>
</evidence>
<dbReference type="InterPro" id="IPR036890">
    <property type="entry name" value="HATPase_C_sf"/>
</dbReference>
<dbReference type="Gene3D" id="3.30.565.10">
    <property type="entry name" value="Histidine kinase-like ATPase, C-terminal domain"/>
    <property type="match status" value="1"/>
</dbReference>
<sequence length="645" mass="72538">MPKRFLMVFLIIFAFISMLLLSMPSNKLGHDTSYQVVNGRMKLHGWNLEHIKTLPLDGEWEFYWEQLLTPADFTAPNKNKPELTGYLQVPGLWNGKVFGQNEIPVFGYATYRLVVEGIPFRGVLGLKKGNARFSSKVYVNGKELLSDGVPAEKSAEYKSGNTPQLGFFSIDGGSVEILVQVANYEYLNSGIPVSLEIGSEDAMMHEYQKNNLLSLAVFAILWTIALVHLIFFCVAFAGGHKEYLLPLFSLFCFLFAIGNALADQRPLLLLLPDISFTIVFKMKDFFLSANFIVLIWIFHKFKSGLLSVRVAKLITFTYVASLVTVVVLPIYIYNRIYLLVMSCNSIILLVLLVRVILLYIRSGEGLLLFISILSVNLYSADAILFSLGFKTSSGFLQVYIMILAVAMILMLSMQYFSALRNLKHSVKRTQEAEIAFLRSQINPHFLYNALNSIASLCRSEPEKAEDVVVELSQYLRHSFDFKRMDAMSTLAKELELLDAYLYIEKTRFGDRLRVEYDIDETLHIPLPPLVLQPLVENAVRHGLMGNIAGGTVTISIKRCAQEAVFKITDNGVGMDSGKLGGLLVDNTKERGIGVWNINQRLKMLYNTEIIISSEKGKGTQVTFALPLNNDKIPKLKQVRKGGINH</sequence>
<keyword evidence="1 3" id="KW-0418">Kinase</keyword>
<accession>A0A6S6R534</accession>
<dbReference type="InterPro" id="IPR010559">
    <property type="entry name" value="Sig_transdc_His_kin_internal"/>
</dbReference>
<dbReference type="InterPro" id="IPR050640">
    <property type="entry name" value="Bact_2-comp_sensor_kinase"/>
</dbReference>
<dbReference type="Pfam" id="PF06580">
    <property type="entry name" value="His_kinase"/>
    <property type="match status" value="1"/>
</dbReference>
<organism evidence="3 4">
    <name type="scientific">Anaerocolumna cellulosilytica</name>
    <dbReference type="NCBI Taxonomy" id="433286"/>
    <lineage>
        <taxon>Bacteria</taxon>
        <taxon>Bacillati</taxon>
        <taxon>Bacillota</taxon>
        <taxon>Clostridia</taxon>
        <taxon>Lachnospirales</taxon>
        <taxon>Lachnospiraceae</taxon>
        <taxon>Anaerocolumna</taxon>
    </lineage>
</organism>
<protein>
    <submittedName>
        <fullName evidence="3">Histidine kinase</fullName>
    </submittedName>
</protein>
<dbReference type="SMART" id="SM00387">
    <property type="entry name" value="HATPase_c"/>
    <property type="match status" value="1"/>
</dbReference>
<dbReference type="PANTHER" id="PTHR34220">
    <property type="entry name" value="SENSOR HISTIDINE KINASE YPDA"/>
    <property type="match status" value="1"/>
</dbReference>
<keyword evidence="4" id="KW-1185">Reference proteome</keyword>
<name>A0A6S6R534_9FIRM</name>
<proteinExistence type="predicted"/>
<evidence type="ECO:0000313" key="4">
    <source>
        <dbReference type="Proteomes" id="UP000515561"/>
    </source>
</evidence>
<dbReference type="EMBL" id="AP023367">
    <property type="protein sequence ID" value="BCJ94191.1"/>
    <property type="molecule type" value="Genomic_DNA"/>
</dbReference>
<dbReference type="InterPro" id="IPR003594">
    <property type="entry name" value="HATPase_dom"/>
</dbReference>
<dbReference type="Proteomes" id="UP000515561">
    <property type="component" value="Chromosome"/>
</dbReference>
<dbReference type="RefSeq" id="WP_243167792.1">
    <property type="nucleotide sequence ID" value="NZ_AP023367.1"/>
</dbReference>
<keyword evidence="1 3" id="KW-0808">Transferase</keyword>
<dbReference type="KEGG" id="acel:acsn021_17600"/>
<dbReference type="GO" id="GO:0016020">
    <property type="term" value="C:membrane"/>
    <property type="evidence" value="ECO:0007669"/>
    <property type="project" value="InterPro"/>
</dbReference>
<dbReference type="InterPro" id="IPR008979">
    <property type="entry name" value="Galactose-bd-like_sf"/>
</dbReference>
<reference evidence="3 4" key="1">
    <citation type="journal article" date="2016" name="Int. J. Syst. Evol. Microbiol.">
        <title>Descriptions of Anaerotaenia torta gen. nov., sp. nov. and Anaerocolumna cellulosilytica gen. nov., sp. nov. isolated from a methanogenic reactor of cattle waste.</title>
        <authorList>
            <person name="Uek A."/>
            <person name="Ohtaki Y."/>
            <person name="Kaku N."/>
            <person name="Ueki K."/>
        </authorList>
    </citation>
    <scope>NUCLEOTIDE SEQUENCE [LARGE SCALE GENOMIC DNA]</scope>
    <source>
        <strain evidence="3 4">SN021</strain>
    </source>
</reference>
<gene>
    <name evidence="3" type="ORF">acsn021_17600</name>
</gene>
<dbReference type="AlphaFoldDB" id="A0A6S6R534"/>
<dbReference type="InterPro" id="IPR005467">
    <property type="entry name" value="His_kinase_dom"/>
</dbReference>
<dbReference type="SUPFAM" id="SSF55874">
    <property type="entry name" value="ATPase domain of HSP90 chaperone/DNA topoisomerase II/histidine kinase"/>
    <property type="match status" value="1"/>
</dbReference>
<dbReference type="PANTHER" id="PTHR34220:SF7">
    <property type="entry name" value="SENSOR HISTIDINE KINASE YPDA"/>
    <property type="match status" value="1"/>
</dbReference>
<dbReference type="SUPFAM" id="SSF49785">
    <property type="entry name" value="Galactose-binding domain-like"/>
    <property type="match status" value="1"/>
</dbReference>
<dbReference type="Pfam" id="PF02518">
    <property type="entry name" value="HATPase_c"/>
    <property type="match status" value="1"/>
</dbReference>
<keyword evidence="2" id="KW-0902">Two-component regulatory system</keyword>